<dbReference type="CDD" id="cd04905">
    <property type="entry name" value="ACT_CM-PDT"/>
    <property type="match status" value="1"/>
</dbReference>
<comment type="pathway">
    <text evidence="4">Amino-acid biosynthesis; L-phenylalanine biosynthesis; phenylpyruvate from prephenate: step 1/1.</text>
</comment>
<keyword evidence="13" id="KW-0456">Lyase</keyword>
<gene>
    <name evidence="21" type="primary">pheA_16</name>
    <name evidence="21" type="ORF">SDC9_49923</name>
</gene>
<dbReference type="GO" id="GO:0009094">
    <property type="term" value="P:L-phenylalanine biosynthetic process"/>
    <property type="evidence" value="ECO:0007669"/>
    <property type="project" value="UniProtKB-UniPathway"/>
</dbReference>
<dbReference type="InterPro" id="IPR036979">
    <property type="entry name" value="CM_dom_sf"/>
</dbReference>
<dbReference type="UniPathway" id="UPA00121">
    <property type="reaction ID" value="UER00345"/>
</dbReference>
<dbReference type="FunFam" id="3.40.190.10:FF:000034">
    <property type="entry name" value="Chorismate mutase/prephenate dehydratase"/>
    <property type="match status" value="1"/>
</dbReference>
<dbReference type="NCBIfam" id="NF008865">
    <property type="entry name" value="PRK11898.1"/>
    <property type="match status" value="1"/>
</dbReference>
<dbReference type="SMART" id="SM00830">
    <property type="entry name" value="CM_2"/>
    <property type="match status" value="1"/>
</dbReference>
<evidence type="ECO:0000256" key="5">
    <source>
        <dbReference type="ARBA" id="ARBA00004817"/>
    </source>
</evidence>
<evidence type="ECO:0000259" key="18">
    <source>
        <dbReference type="PROSITE" id="PS51168"/>
    </source>
</evidence>
<feature type="domain" description="Prephenate dehydratase" evidence="19">
    <location>
        <begin position="106"/>
        <end position="283"/>
    </location>
</feature>
<dbReference type="NCBIfam" id="TIGR01805">
    <property type="entry name" value="CM_mono_grmpos"/>
    <property type="match status" value="1"/>
</dbReference>
<dbReference type="SUPFAM" id="SSF55021">
    <property type="entry name" value="ACT-like"/>
    <property type="match status" value="1"/>
</dbReference>
<dbReference type="GO" id="GO:0004664">
    <property type="term" value="F:prephenate dehydratase activity"/>
    <property type="evidence" value="ECO:0007669"/>
    <property type="project" value="UniProtKB-EC"/>
</dbReference>
<dbReference type="PROSITE" id="PS51171">
    <property type="entry name" value="PREPHENATE_DEHYDR_3"/>
    <property type="match status" value="1"/>
</dbReference>
<dbReference type="PIRSF" id="PIRSF001500">
    <property type="entry name" value="Chor_mut_pdt_Ppr"/>
    <property type="match status" value="1"/>
</dbReference>
<evidence type="ECO:0000256" key="12">
    <source>
        <dbReference type="ARBA" id="ARBA00023235"/>
    </source>
</evidence>
<evidence type="ECO:0000256" key="7">
    <source>
        <dbReference type="ARBA" id="ARBA00014401"/>
    </source>
</evidence>
<evidence type="ECO:0000256" key="3">
    <source>
        <dbReference type="ARBA" id="ARBA00004496"/>
    </source>
</evidence>
<evidence type="ECO:0000256" key="1">
    <source>
        <dbReference type="ARBA" id="ARBA00000824"/>
    </source>
</evidence>
<dbReference type="InterPro" id="IPR011279">
    <property type="entry name" value="Chorismate_mutase_GmP"/>
</dbReference>
<dbReference type="PROSITE" id="PS51168">
    <property type="entry name" value="CHORISMATE_MUT_2"/>
    <property type="match status" value="1"/>
</dbReference>
<dbReference type="EMBL" id="VSSQ01000971">
    <property type="protein sequence ID" value="MPM03656.1"/>
    <property type="molecule type" value="Genomic_DNA"/>
</dbReference>
<dbReference type="Gene3D" id="3.40.190.10">
    <property type="entry name" value="Periplasmic binding protein-like II"/>
    <property type="match status" value="2"/>
</dbReference>
<proteinExistence type="predicted"/>
<dbReference type="EC" id="4.2.1.51" evidence="6"/>
<keyword evidence="14" id="KW-0511">Multifunctional enzyme</keyword>
<evidence type="ECO:0000259" key="20">
    <source>
        <dbReference type="PROSITE" id="PS51671"/>
    </source>
</evidence>
<dbReference type="SUPFAM" id="SSF48600">
    <property type="entry name" value="Chorismate mutase II"/>
    <property type="match status" value="1"/>
</dbReference>
<dbReference type="PROSITE" id="PS51671">
    <property type="entry name" value="ACT"/>
    <property type="match status" value="1"/>
</dbReference>
<evidence type="ECO:0000256" key="14">
    <source>
        <dbReference type="ARBA" id="ARBA00023268"/>
    </source>
</evidence>
<evidence type="ECO:0000313" key="21">
    <source>
        <dbReference type="EMBL" id="MPM03656.1"/>
    </source>
</evidence>
<feature type="domain" description="Chorismate mutase" evidence="18">
    <location>
        <begin position="1"/>
        <end position="88"/>
    </location>
</feature>
<dbReference type="Pfam" id="PF00800">
    <property type="entry name" value="PDT"/>
    <property type="match status" value="1"/>
</dbReference>
<dbReference type="GO" id="GO:0004106">
    <property type="term" value="F:chorismate mutase activity"/>
    <property type="evidence" value="ECO:0007669"/>
    <property type="project" value="UniProtKB-EC"/>
</dbReference>
<keyword evidence="11" id="KW-0584">Phenylalanine biosynthesis</keyword>
<keyword evidence="10" id="KW-0057">Aromatic amino acid biosynthesis</keyword>
<evidence type="ECO:0000256" key="9">
    <source>
        <dbReference type="ARBA" id="ARBA00022605"/>
    </source>
</evidence>
<dbReference type="Pfam" id="PF01817">
    <property type="entry name" value="CM_2"/>
    <property type="match status" value="1"/>
</dbReference>
<dbReference type="PANTHER" id="PTHR21022">
    <property type="entry name" value="PREPHENATE DEHYDRATASE P PROTEIN"/>
    <property type="match status" value="1"/>
</dbReference>
<evidence type="ECO:0000256" key="15">
    <source>
        <dbReference type="ARBA" id="ARBA00031175"/>
    </source>
</evidence>
<dbReference type="GO" id="GO:0046417">
    <property type="term" value="P:chorismate metabolic process"/>
    <property type="evidence" value="ECO:0007669"/>
    <property type="project" value="InterPro"/>
</dbReference>
<dbReference type="CDD" id="cd13631">
    <property type="entry name" value="PBP2_Ct-PDT_like"/>
    <property type="match status" value="1"/>
</dbReference>
<dbReference type="InterPro" id="IPR045865">
    <property type="entry name" value="ACT-like_dom_sf"/>
</dbReference>
<evidence type="ECO:0000256" key="17">
    <source>
        <dbReference type="ARBA" id="ARBA00047848"/>
    </source>
</evidence>
<dbReference type="PANTHER" id="PTHR21022:SF19">
    <property type="entry name" value="PREPHENATE DEHYDRATASE-RELATED"/>
    <property type="match status" value="1"/>
</dbReference>
<dbReference type="InterPro" id="IPR036263">
    <property type="entry name" value="Chorismate_II_sf"/>
</dbReference>
<evidence type="ECO:0000256" key="10">
    <source>
        <dbReference type="ARBA" id="ARBA00023141"/>
    </source>
</evidence>
<dbReference type="Pfam" id="PF01842">
    <property type="entry name" value="ACT"/>
    <property type="match status" value="1"/>
</dbReference>
<comment type="caution">
    <text evidence="21">The sequence shown here is derived from an EMBL/GenBank/DDBJ whole genome shotgun (WGS) entry which is preliminary data.</text>
</comment>
<evidence type="ECO:0000256" key="11">
    <source>
        <dbReference type="ARBA" id="ARBA00023222"/>
    </source>
</evidence>
<name>A0A644WIG4_9ZZZZ</name>
<evidence type="ECO:0000256" key="4">
    <source>
        <dbReference type="ARBA" id="ARBA00004741"/>
    </source>
</evidence>
<evidence type="ECO:0000256" key="8">
    <source>
        <dbReference type="ARBA" id="ARBA00022490"/>
    </source>
</evidence>
<evidence type="ECO:0000256" key="6">
    <source>
        <dbReference type="ARBA" id="ARBA00013147"/>
    </source>
</evidence>
<evidence type="ECO:0000256" key="13">
    <source>
        <dbReference type="ARBA" id="ARBA00023239"/>
    </source>
</evidence>
<dbReference type="InterPro" id="IPR008242">
    <property type="entry name" value="Chor_mutase/pphenate_deHydtase"/>
</dbReference>
<dbReference type="SUPFAM" id="SSF53850">
    <property type="entry name" value="Periplasmic binding protein-like II"/>
    <property type="match status" value="1"/>
</dbReference>
<dbReference type="InterPro" id="IPR002701">
    <property type="entry name" value="CM_II_prokaryot"/>
</dbReference>
<comment type="pathway">
    <text evidence="5">Metabolic intermediate biosynthesis; prephenate biosynthesis; prephenate from chorismate: step 1/1.</text>
</comment>
<feature type="domain" description="ACT" evidence="20">
    <location>
        <begin position="295"/>
        <end position="372"/>
    </location>
</feature>
<sequence>MSELDEYRKQIDSIDKELIELFEKRMNIAIKVGKYKRKNNLPIFNGKREEEVIEKNVRNLNNSNYSDITRRFFENIMELSRSLQKNIANEDSATSNNIMKENKGVIVGYQGVKGSFSEEALLKYFESYNNTRNYETFEDVFNALEKNEINKAILPIENSYTGAIAEIYDLLVKYGFYIIGEECIKIDQNLIGIKGTKIDEIQEIYSHPQGFEQSKKFLKNYQNIKIIPYHNTAISAKLISDLKDSRKAAIASKKAAEIYGLEILKENINDKKDNYTKFIIIGKQLEYNTECNKISVVFSLENKAGILYSLLRYFAENNINMIKIESRPNKHESWKYLLYVDFEGSLQDSKVKNALELIEKNSGYFKIIGSYKGSC</sequence>
<reference evidence="21" key="1">
    <citation type="submission" date="2019-08" db="EMBL/GenBank/DDBJ databases">
        <authorList>
            <person name="Kucharzyk K."/>
            <person name="Murdoch R.W."/>
            <person name="Higgins S."/>
            <person name="Loffler F."/>
        </authorList>
    </citation>
    <scope>NUCLEOTIDE SEQUENCE</scope>
</reference>
<evidence type="ECO:0000256" key="16">
    <source>
        <dbReference type="ARBA" id="ARBA00031520"/>
    </source>
</evidence>
<dbReference type="InterPro" id="IPR001086">
    <property type="entry name" value="Preph_deHydtase"/>
</dbReference>
<evidence type="ECO:0000256" key="2">
    <source>
        <dbReference type="ARBA" id="ARBA00002364"/>
    </source>
</evidence>
<protein>
    <recommendedName>
        <fullName evidence="7">Bifunctional chorismate mutase/prephenate dehydratase</fullName>
        <ecNumber evidence="6">4.2.1.51</ecNumber>
    </recommendedName>
    <alternativeName>
        <fullName evidence="16">Chorismate mutase-prephenate dehydratase</fullName>
    </alternativeName>
    <alternativeName>
        <fullName evidence="15">p-protein</fullName>
    </alternativeName>
</protein>
<comment type="subcellular location">
    <subcellularLocation>
        <location evidence="3">Cytoplasm</location>
    </subcellularLocation>
</comment>
<dbReference type="Gene3D" id="3.30.70.260">
    <property type="match status" value="1"/>
</dbReference>
<keyword evidence="9" id="KW-0028">Amino-acid biosynthesis</keyword>
<organism evidence="21">
    <name type="scientific">bioreactor metagenome</name>
    <dbReference type="NCBI Taxonomy" id="1076179"/>
    <lineage>
        <taxon>unclassified sequences</taxon>
        <taxon>metagenomes</taxon>
        <taxon>ecological metagenomes</taxon>
    </lineage>
</organism>
<dbReference type="InterPro" id="IPR002912">
    <property type="entry name" value="ACT_dom"/>
</dbReference>
<keyword evidence="12" id="KW-0413">Isomerase</keyword>
<comment type="catalytic activity">
    <reaction evidence="17">
        <text>prephenate + H(+) = 3-phenylpyruvate + CO2 + H2O</text>
        <dbReference type="Rhea" id="RHEA:21648"/>
        <dbReference type="ChEBI" id="CHEBI:15377"/>
        <dbReference type="ChEBI" id="CHEBI:15378"/>
        <dbReference type="ChEBI" id="CHEBI:16526"/>
        <dbReference type="ChEBI" id="CHEBI:18005"/>
        <dbReference type="ChEBI" id="CHEBI:29934"/>
        <dbReference type="EC" id="4.2.1.51"/>
    </reaction>
</comment>
<comment type="function">
    <text evidence="2">Catalyzes the Claisen rearrangement of chorismate to prephenate and the decarboxylation/dehydration of prephenate to phenylpyruvate.</text>
</comment>
<keyword evidence="8" id="KW-0963">Cytoplasm</keyword>
<dbReference type="Gene3D" id="1.20.59.10">
    <property type="entry name" value="Chorismate mutase"/>
    <property type="match status" value="1"/>
</dbReference>
<dbReference type="UniPathway" id="UPA00120">
    <property type="reaction ID" value="UER00203"/>
</dbReference>
<dbReference type="GO" id="GO:0005737">
    <property type="term" value="C:cytoplasm"/>
    <property type="evidence" value="ECO:0007669"/>
    <property type="project" value="UniProtKB-SubCell"/>
</dbReference>
<evidence type="ECO:0000259" key="19">
    <source>
        <dbReference type="PROSITE" id="PS51171"/>
    </source>
</evidence>
<comment type="catalytic activity">
    <reaction evidence="1">
        <text>chorismate = prephenate</text>
        <dbReference type="Rhea" id="RHEA:13897"/>
        <dbReference type="ChEBI" id="CHEBI:29748"/>
        <dbReference type="ChEBI" id="CHEBI:29934"/>
        <dbReference type="EC" id="5.4.99.5"/>
    </reaction>
</comment>
<accession>A0A644WIG4</accession>
<dbReference type="AlphaFoldDB" id="A0A644WIG4"/>